<protein>
    <submittedName>
        <fullName evidence="1">Uncharacterized protein</fullName>
    </submittedName>
</protein>
<organism evidence="1 2">
    <name type="scientific">Hymenobacter montanus</name>
    <dbReference type="NCBI Taxonomy" id="2771359"/>
    <lineage>
        <taxon>Bacteria</taxon>
        <taxon>Pseudomonadati</taxon>
        <taxon>Bacteroidota</taxon>
        <taxon>Cytophagia</taxon>
        <taxon>Cytophagales</taxon>
        <taxon>Hymenobacteraceae</taxon>
        <taxon>Hymenobacter</taxon>
    </lineage>
</organism>
<evidence type="ECO:0000313" key="2">
    <source>
        <dbReference type="Proteomes" id="UP000612233"/>
    </source>
</evidence>
<dbReference type="EMBL" id="JACXAD010000003">
    <property type="protein sequence ID" value="MBD2766933.1"/>
    <property type="molecule type" value="Genomic_DNA"/>
</dbReference>
<name>A0A927BBF1_9BACT</name>
<keyword evidence="2" id="KW-1185">Reference proteome</keyword>
<sequence length="253" mass="28278">MVFLLVLLGSLTYYQLRPFQSEPAAPLAQVAPDTAGYPQRLRALAQRRTALATRYQQADTGPEKAALQRQARQLLITALHTDIWPTWYGTPWAFYGTTQTPQRGSIACGYFVTTTLRDAGIRLERVALAKTTSESLVKNLTDEAHIHRYSLVPQRSFVQQVQQLGDGLYVVGLDFHVGFLLVDKGEVRFIHSTYLGESTVVDEEAATAPALRSNYRVVGCLSADPHFIESWLKQKQFVYPAPKSRPAPKGKRT</sequence>
<gene>
    <name evidence="1" type="ORF">IC235_03385</name>
</gene>
<comment type="caution">
    <text evidence="1">The sequence shown here is derived from an EMBL/GenBank/DDBJ whole genome shotgun (WGS) entry which is preliminary data.</text>
</comment>
<reference evidence="1" key="1">
    <citation type="submission" date="2020-09" db="EMBL/GenBank/DDBJ databases">
        <authorList>
            <person name="Kim M.K."/>
        </authorList>
    </citation>
    <scope>NUCLEOTIDE SEQUENCE</scope>
    <source>
        <strain evidence="1">BT664</strain>
    </source>
</reference>
<dbReference type="Proteomes" id="UP000612233">
    <property type="component" value="Unassembled WGS sequence"/>
</dbReference>
<evidence type="ECO:0000313" key="1">
    <source>
        <dbReference type="EMBL" id="MBD2766933.1"/>
    </source>
</evidence>
<proteinExistence type="predicted"/>
<dbReference type="AlphaFoldDB" id="A0A927BBF1"/>
<accession>A0A927BBF1</accession>